<feature type="domain" description="hAT-like transposase RNase-H fold" evidence="8">
    <location>
        <begin position="156"/>
        <end position="259"/>
    </location>
</feature>
<dbReference type="GO" id="GO:0003677">
    <property type="term" value="F:DNA binding"/>
    <property type="evidence" value="ECO:0007669"/>
    <property type="project" value="UniProtKB-KW"/>
</dbReference>
<reference evidence="10" key="2">
    <citation type="submission" date="2025-08" db="UniProtKB">
        <authorList>
            <consortium name="RefSeq"/>
        </authorList>
    </citation>
    <scope>IDENTIFICATION</scope>
    <source>
        <tissue evidence="10">Whole plant</tissue>
    </source>
</reference>
<evidence type="ECO:0000259" key="7">
    <source>
        <dbReference type="Pfam" id="PF05699"/>
    </source>
</evidence>
<dbReference type="GO" id="GO:0046983">
    <property type="term" value="F:protein dimerization activity"/>
    <property type="evidence" value="ECO:0007669"/>
    <property type="project" value="InterPro"/>
</dbReference>
<evidence type="ECO:0000259" key="8">
    <source>
        <dbReference type="Pfam" id="PF14372"/>
    </source>
</evidence>
<gene>
    <name evidence="10" type="primary">LOC107458894</name>
</gene>
<dbReference type="RefSeq" id="XP_015932594.1">
    <property type="nucleotide sequence ID" value="XM_016077108.1"/>
</dbReference>
<dbReference type="Proteomes" id="UP000515211">
    <property type="component" value="Chromosome 7"/>
</dbReference>
<dbReference type="GeneID" id="107458894"/>
<accession>A0A6P4BM21</accession>
<dbReference type="InterPro" id="IPR052035">
    <property type="entry name" value="ZnF_BED_domain_contain"/>
</dbReference>
<keyword evidence="6" id="KW-0539">Nucleus</keyword>
<organism evidence="9 10">
    <name type="scientific">Arachis duranensis</name>
    <name type="common">Wild peanut</name>
    <dbReference type="NCBI Taxonomy" id="130453"/>
    <lineage>
        <taxon>Eukaryota</taxon>
        <taxon>Viridiplantae</taxon>
        <taxon>Streptophyta</taxon>
        <taxon>Embryophyta</taxon>
        <taxon>Tracheophyta</taxon>
        <taxon>Spermatophyta</taxon>
        <taxon>Magnoliopsida</taxon>
        <taxon>eudicotyledons</taxon>
        <taxon>Gunneridae</taxon>
        <taxon>Pentapetalae</taxon>
        <taxon>rosids</taxon>
        <taxon>fabids</taxon>
        <taxon>Fabales</taxon>
        <taxon>Fabaceae</taxon>
        <taxon>Papilionoideae</taxon>
        <taxon>50 kb inversion clade</taxon>
        <taxon>dalbergioids sensu lato</taxon>
        <taxon>Dalbergieae</taxon>
        <taxon>Pterocarpus clade</taxon>
        <taxon>Arachis</taxon>
    </lineage>
</organism>
<keyword evidence="2" id="KW-0479">Metal-binding</keyword>
<keyword evidence="3" id="KW-0863">Zinc-finger</keyword>
<dbReference type="KEGG" id="adu:107458894"/>
<dbReference type="Pfam" id="PF14372">
    <property type="entry name" value="hAT-like_RNase-H"/>
    <property type="match status" value="1"/>
</dbReference>
<feature type="domain" description="HAT C-terminal dimerisation" evidence="7">
    <location>
        <begin position="301"/>
        <end position="352"/>
    </location>
</feature>
<dbReference type="PANTHER" id="PTHR46481:SF10">
    <property type="entry name" value="ZINC FINGER BED DOMAIN-CONTAINING PROTEIN 39"/>
    <property type="match status" value="1"/>
</dbReference>
<dbReference type="InterPro" id="IPR012337">
    <property type="entry name" value="RNaseH-like_sf"/>
</dbReference>
<keyword evidence="5" id="KW-0238">DNA-binding</keyword>
<dbReference type="InterPro" id="IPR008906">
    <property type="entry name" value="HATC_C_dom"/>
</dbReference>
<keyword evidence="4" id="KW-0862">Zinc</keyword>
<sequence length="480" mass="54582">MSLTAHFIDEEWMLQKRIINFCQIENHKGDTVGREIEKCLREWGIEKVFTITVDNTTSNDGAITYLQRKLGARGGLVCGGKYMHVRCCAHVLNLVVNEGIKEQHTSIESIRNAVRWFGEDSGGKKKIGPPTPLDWQHARLFMDFLRVFYEITLTFSSSLHVTSNICFHEIASVASQLTSWSHNQSDLLGSMACAMKHKYDKYWGPVDKFNPLLLVAVVLDPRYKLDYLCWCLEDVYDKEVSTSMTGVVKLTLDTLHKFYEKEVIDDKGRDDGGDSSSIVLDDNIKISAGAKGVSENRVNMILSLIARDILGIPVSTVASESCFSTGGRVLDVFRSSLSPLMAEALICTQSWLCPSKQNVGDQEFDQFDNSQKIVEGVVSMSSRRNIVEISTKVPPGMADWLDSIVLMCVTIVDPEYCEKFRRFHRIWENREDEKIYELLLCDPEERTDILWNFNMAPSQLHPNSRAFMKIFRLWCQELGV</sequence>
<dbReference type="SUPFAM" id="SSF53098">
    <property type="entry name" value="Ribonuclease H-like"/>
    <property type="match status" value="1"/>
</dbReference>
<dbReference type="InterPro" id="IPR025525">
    <property type="entry name" value="hAT-like_transposase_RNase-H"/>
</dbReference>
<reference evidence="9" key="1">
    <citation type="journal article" date="2016" name="Nat. Genet.">
        <title>The genome sequences of Arachis duranensis and Arachis ipaensis, the diploid ancestors of cultivated peanut.</title>
        <authorList>
            <person name="Bertioli D.J."/>
            <person name="Cannon S.B."/>
            <person name="Froenicke L."/>
            <person name="Huang G."/>
            <person name="Farmer A.D."/>
            <person name="Cannon E.K."/>
            <person name="Liu X."/>
            <person name="Gao D."/>
            <person name="Clevenger J."/>
            <person name="Dash S."/>
            <person name="Ren L."/>
            <person name="Moretzsohn M.C."/>
            <person name="Shirasawa K."/>
            <person name="Huang W."/>
            <person name="Vidigal B."/>
            <person name="Abernathy B."/>
            <person name="Chu Y."/>
            <person name="Niederhuth C.E."/>
            <person name="Umale P."/>
            <person name="Araujo A.C."/>
            <person name="Kozik A."/>
            <person name="Kim K.D."/>
            <person name="Burow M.D."/>
            <person name="Varshney R.K."/>
            <person name="Wang X."/>
            <person name="Zhang X."/>
            <person name="Barkley N."/>
            <person name="Guimaraes P.M."/>
            <person name="Isobe S."/>
            <person name="Guo B."/>
            <person name="Liao B."/>
            <person name="Stalker H.T."/>
            <person name="Schmitz R.J."/>
            <person name="Scheffler B.E."/>
            <person name="Leal-Bertioli S.C."/>
            <person name="Xun X."/>
            <person name="Jackson S.A."/>
            <person name="Michelmore R."/>
            <person name="Ozias-Akins P."/>
        </authorList>
    </citation>
    <scope>NUCLEOTIDE SEQUENCE [LARGE SCALE GENOMIC DNA]</scope>
    <source>
        <strain evidence="9">cv. V14167</strain>
    </source>
</reference>
<evidence type="ECO:0000256" key="4">
    <source>
        <dbReference type="ARBA" id="ARBA00022833"/>
    </source>
</evidence>
<evidence type="ECO:0000256" key="3">
    <source>
        <dbReference type="ARBA" id="ARBA00022771"/>
    </source>
</evidence>
<keyword evidence="9" id="KW-1185">Reference proteome</keyword>
<dbReference type="Pfam" id="PF05699">
    <property type="entry name" value="Dimer_Tnp_hAT"/>
    <property type="match status" value="1"/>
</dbReference>
<evidence type="ECO:0000256" key="6">
    <source>
        <dbReference type="ARBA" id="ARBA00023242"/>
    </source>
</evidence>
<name>A0A6P4BM21_ARADU</name>
<dbReference type="AlphaFoldDB" id="A0A6P4BM21"/>
<comment type="subcellular location">
    <subcellularLocation>
        <location evidence="1">Nucleus</location>
    </subcellularLocation>
</comment>
<evidence type="ECO:0000256" key="1">
    <source>
        <dbReference type="ARBA" id="ARBA00004123"/>
    </source>
</evidence>
<proteinExistence type="predicted"/>
<evidence type="ECO:0000313" key="10">
    <source>
        <dbReference type="RefSeq" id="XP_015932594.1"/>
    </source>
</evidence>
<dbReference type="PANTHER" id="PTHR46481">
    <property type="entry name" value="ZINC FINGER BED DOMAIN-CONTAINING PROTEIN 4"/>
    <property type="match status" value="1"/>
</dbReference>
<protein>
    <submittedName>
        <fullName evidence="10">Zinc finger BED domain-containing protein RICESLEEPER 3-like</fullName>
    </submittedName>
</protein>
<evidence type="ECO:0000313" key="9">
    <source>
        <dbReference type="Proteomes" id="UP000515211"/>
    </source>
</evidence>
<evidence type="ECO:0000256" key="5">
    <source>
        <dbReference type="ARBA" id="ARBA00023125"/>
    </source>
</evidence>
<evidence type="ECO:0000256" key="2">
    <source>
        <dbReference type="ARBA" id="ARBA00022723"/>
    </source>
</evidence>